<evidence type="ECO:0000256" key="4">
    <source>
        <dbReference type="SAM" id="Phobius"/>
    </source>
</evidence>
<gene>
    <name evidence="6" type="ORF">DET50_11678</name>
</gene>
<evidence type="ECO:0000313" key="6">
    <source>
        <dbReference type="EMBL" id="RBP27020.1"/>
    </source>
</evidence>
<organism evidence="6 7">
    <name type="scientific">Marinobacter pelagius</name>
    <dbReference type="NCBI Taxonomy" id="379482"/>
    <lineage>
        <taxon>Bacteria</taxon>
        <taxon>Pseudomonadati</taxon>
        <taxon>Pseudomonadota</taxon>
        <taxon>Gammaproteobacteria</taxon>
        <taxon>Pseudomonadales</taxon>
        <taxon>Marinobacteraceae</taxon>
        <taxon>Marinobacter</taxon>
    </lineage>
</organism>
<dbReference type="EC" id="2.7.7.65" evidence="2"/>
<dbReference type="PANTHER" id="PTHR45138">
    <property type="entry name" value="REGULATORY COMPONENTS OF SENSORY TRANSDUCTION SYSTEM"/>
    <property type="match status" value="1"/>
</dbReference>
<sequence length="594" mass="65809">MPNGWIAVAVTVTFVVLGFYSLCLGKKARLQALRIRELNEKLQNAKIKEVPEQSDPEASPLGIADVPALTLGKGDDEVQSPPRDATTLNLIAEALTENQLEDAIRSLLALYKDHLPPGQELVLFRYSEAKQSLQRLGATNAALGEARFLRNLPVRFGSSVTATSVISRKEKTVSLETPCGAISDDLRRQLILKGYRAWRTVPIVGMDNSLIGTVDVVSRNNLESDQPPLTIPLNLFTAVFERHKTIDELNRRLRFESFLSEINHQLAHSVGINESKPWYDVMLKLSQFLSTERGELEILRRSDDKEIFESVYGNCRAGRELLPDVLSAGFIEKLLGSVEGIISVPEAALYQEEADSKPELRVFPLPLAAEATPATGEAYLYPLRTGDFLEGVIIFRPLRPFVRESFLVLVAVMPTIAAAMGRVRLVRELNRKASYDQLTGLLNRTRTEESLVYEIQRSERYGNALAVILFDIDKFKLINDTFGHDIGDQVLGRIGEQLSHATRSSDIVGRWGGEEFLLVLPETSLSGARQVAEMIRSEVEASDYGLSKPVTVSLGCADFQSGDLVEALVKRADVALYQAKESGRNCVVCFGDHL</sequence>
<dbReference type="InterPro" id="IPR050469">
    <property type="entry name" value="Diguanylate_Cyclase"/>
</dbReference>
<dbReference type="InterPro" id="IPR043128">
    <property type="entry name" value="Rev_trsase/Diguanyl_cyclase"/>
</dbReference>
<dbReference type="Proteomes" id="UP000252995">
    <property type="component" value="Unassembled WGS sequence"/>
</dbReference>
<proteinExistence type="predicted"/>
<accession>A0A366GM32</accession>
<dbReference type="Pfam" id="PF00990">
    <property type="entry name" value="GGDEF"/>
    <property type="match status" value="1"/>
</dbReference>
<evidence type="ECO:0000313" key="7">
    <source>
        <dbReference type="Proteomes" id="UP000252995"/>
    </source>
</evidence>
<comment type="cofactor">
    <cofactor evidence="1">
        <name>Mg(2+)</name>
        <dbReference type="ChEBI" id="CHEBI:18420"/>
    </cofactor>
</comment>
<keyword evidence="4" id="KW-0472">Membrane</keyword>
<feature type="transmembrane region" description="Helical" evidence="4">
    <location>
        <begin position="6"/>
        <end position="25"/>
    </location>
</feature>
<dbReference type="InterPro" id="IPR029787">
    <property type="entry name" value="Nucleotide_cyclase"/>
</dbReference>
<dbReference type="SMART" id="SM00267">
    <property type="entry name" value="GGDEF"/>
    <property type="match status" value="1"/>
</dbReference>
<dbReference type="GO" id="GO:0005886">
    <property type="term" value="C:plasma membrane"/>
    <property type="evidence" value="ECO:0007669"/>
    <property type="project" value="TreeGrafter"/>
</dbReference>
<dbReference type="RefSeq" id="WP_113863443.1">
    <property type="nucleotide sequence ID" value="NZ_QNRO01000016.1"/>
</dbReference>
<dbReference type="PROSITE" id="PS50887">
    <property type="entry name" value="GGDEF"/>
    <property type="match status" value="1"/>
</dbReference>
<keyword evidence="4" id="KW-1133">Transmembrane helix</keyword>
<dbReference type="GO" id="GO:1902201">
    <property type="term" value="P:negative regulation of bacterial-type flagellum-dependent cell motility"/>
    <property type="evidence" value="ECO:0007669"/>
    <property type="project" value="TreeGrafter"/>
</dbReference>
<comment type="caution">
    <text evidence="6">The sequence shown here is derived from an EMBL/GenBank/DDBJ whole genome shotgun (WGS) entry which is preliminary data.</text>
</comment>
<dbReference type="PANTHER" id="PTHR45138:SF9">
    <property type="entry name" value="DIGUANYLATE CYCLASE DGCM-RELATED"/>
    <property type="match status" value="1"/>
</dbReference>
<dbReference type="Gene3D" id="3.30.70.270">
    <property type="match status" value="1"/>
</dbReference>
<reference evidence="6 7" key="1">
    <citation type="submission" date="2018-06" db="EMBL/GenBank/DDBJ databases">
        <title>Freshwater and sediment microbial communities from various areas in North America, analyzing microbe dynamics in response to fracking.</title>
        <authorList>
            <person name="Lamendella R."/>
        </authorList>
    </citation>
    <scope>NUCLEOTIDE SEQUENCE [LARGE SCALE GENOMIC DNA]</scope>
    <source>
        <strain evidence="6 7">114J</strain>
    </source>
</reference>
<dbReference type="NCBIfam" id="TIGR00254">
    <property type="entry name" value="GGDEF"/>
    <property type="match status" value="1"/>
</dbReference>
<evidence type="ECO:0000256" key="2">
    <source>
        <dbReference type="ARBA" id="ARBA00012528"/>
    </source>
</evidence>
<evidence type="ECO:0000256" key="1">
    <source>
        <dbReference type="ARBA" id="ARBA00001946"/>
    </source>
</evidence>
<dbReference type="OrthoDB" id="9812358at2"/>
<keyword evidence="4" id="KW-0812">Transmembrane</keyword>
<dbReference type="EMBL" id="QNRO01000016">
    <property type="protein sequence ID" value="RBP27020.1"/>
    <property type="molecule type" value="Genomic_DNA"/>
</dbReference>
<dbReference type="InterPro" id="IPR000160">
    <property type="entry name" value="GGDEF_dom"/>
</dbReference>
<dbReference type="FunFam" id="3.30.70.270:FF:000001">
    <property type="entry name" value="Diguanylate cyclase domain protein"/>
    <property type="match status" value="1"/>
</dbReference>
<name>A0A366GM32_9GAMM</name>
<dbReference type="GO" id="GO:0043709">
    <property type="term" value="P:cell adhesion involved in single-species biofilm formation"/>
    <property type="evidence" value="ECO:0007669"/>
    <property type="project" value="TreeGrafter"/>
</dbReference>
<feature type="domain" description="GGDEF" evidence="5">
    <location>
        <begin position="463"/>
        <end position="592"/>
    </location>
</feature>
<protein>
    <recommendedName>
        <fullName evidence="2">diguanylate cyclase</fullName>
        <ecNumber evidence="2">2.7.7.65</ecNumber>
    </recommendedName>
</protein>
<evidence type="ECO:0000256" key="3">
    <source>
        <dbReference type="ARBA" id="ARBA00034247"/>
    </source>
</evidence>
<dbReference type="AlphaFoldDB" id="A0A366GM32"/>
<dbReference type="SUPFAM" id="SSF55073">
    <property type="entry name" value="Nucleotide cyclase"/>
    <property type="match status" value="1"/>
</dbReference>
<evidence type="ECO:0000259" key="5">
    <source>
        <dbReference type="PROSITE" id="PS50887"/>
    </source>
</evidence>
<dbReference type="CDD" id="cd01949">
    <property type="entry name" value="GGDEF"/>
    <property type="match status" value="1"/>
</dbReference>
<dbReference type="GO" id="GO:0052621">
    <property type="term" value="F:diguanylate cyclase activity"/>
    <property type="evidence" value="ECO:0007669"/>
    <property type="project" value="UniProtKB-EC"/>
</dbReference>
<comment type="catalytic activity">
    <reaction evidence="3">
        <text>2 GTP = 3',3'-c-di-GMP + 2 diphosphate</text>
        <dbReference type="Rhea" id="RHEA:24898"/>
        <dbReference type="ChEBI" id="CHEBI:33019"/>
        <dbReference type="ChEBI" id="CHEBI:37565"/>
        <dbReference type="ChEBI" id="CHEBI:58805"/>
        <dbReference type="EC" id="2.7.7.65"/>
    </reaction>
</comment>